<dbReference type="EMBL" id="BDSP01000255">
    <property type="protein sequence ID" value="GAX27323.1"/>
    <property type="molecule type" value="Genomic_DNA"/>
</dbReference>
<gene>
    <name evidence="1" type="ORF">FisN_23Lh102</name>
</gene>
<sequence>MQIVKSSDILHRVNDHIQAAAALESLSIAIPVQNLAAIAVLEKTNQATSAEEKVNAFNSVIRTLEPKGGSSVLARALVMRSEFSLDSGRYQDALTDAKQALTMPTTIQVSRRAWRIQADAHTSLDQMDDALRCLQDWLNHDPAFRSKIGTEIERVRRLSDA</sequence>
<evidence type="ECO:0000313" key="2">
    <source>
        <dbReference type="Proteomes" id="UP000198406"/>
    </source>
</evidence>
<dbReference type="InterPro" id="IPR011990">
    <property type="entry name" value="TPR-like_helical_dom_sf"/>
</dbReference>
<dbReference type="AlphaFoldDB" id="A0A1Z5KLX8"/>
<accession>A0A1Z5KLX8</accession>
<protein>
    <submittedName>
        <fullName evidence="1">Uncharacterized protein</fullName>
    </submittedName>
</protein>
<proteinExistence type="predicted"/>
<keyword evidence="2" id="KW-1185">Reference proteome</keyword>
<dbReference type="Gene3D" id="1.25.40.10">
    <property type="entry name" value="Tetratricopeptide repeat domain"/>
    <property type="match status" value="1"/>
</dbReference>
<dbReference type="SUPFAM" id="SSF48452">
    <property type="entry name" value="TPR-like"/>
    <property type="match status" value="1"/>
</dbReference>
<evidence type="ECO:0000313" key="1">
    <source>
        <dbReference type="EMBL" id="GAX27323.1"/>
    </source>
</evidence>
<reference evidence="1 2" key="1">
    <citation type="journal article" date="2015" name="Plant Cell">
        <title>Oil accumulation by the oleaginous diatom Fistulifera solaris as revealed by the genome and transcriptome.</title>
        <authorList>
            <person name="Tanaka T."/>
            <person name="Maeda Y."/>
            <person name="Veluchamy A."/>
            <person name="Tanaka M."/>
            <person name="Abida H."/>
            <person name="Marechal E."/>
            <person name="Bowler C."/>
            <person name="Muto M."/>
            <person name="Sunaga Y."/>
            <person name="Tanaka M."/>
            <person name="Yoshino T."/>
            <person name="Taniguchi T."/>
            <person name="Fukuda Y."/>
            <person name="Nemoto M."/>
            <person name="Matsumoto M."/>
            <person name="Wong P.S."/>
            <person name="Aburatani S."/>
            <person name="Fujibuchi W."/>
        </authorList>
    </citation>
    <scope>NUCLEOTIDE SEQUENCE [LARGE SCALE GENOMIC DNA]</scope>
    <source>
        <strain evidence="1 2">JPCC DA0580</strain>
    </source>
</reference>
<organism evidence="1 2">
    <name type="scientific">Fistulifera solaris</name>
    <name type="common">Oleaginous diatom</name>
    <dbReference type="NCBI Taxonomy" id="1519565"/>
    <lineage>
        <taxon>Eukaryota</taxon>
        <taxon>Sar</taxon>
        <taxon>Stramenopiles</taxon>
        <taxon>Ochrophyta</taxon>
        <taxon>Bacillariophyta</taxon>
        <taxon>Bacillariophyceae</taxon>
        <taxon>Bacillariophycidae</taxon>
        <taxon>Naviculales</taxon>
        <taxon>Naviculaceae</taxon>
        <taxon>Fistulifera</taxon>
    </lineage>
</organism>
<name>A0A1Z5KLX8_FISSO</name>
<dbReference type="InParanoid" id="A0A1Z5KLX8"/>
<dbReference type="Proteomes" id="UP000198406">
    <property type="component" value="Unassembled WGS sequence"/>
</dbReference>
<comment type="caution">
    <text evidence="1">The sequence shown here is derived from an EMBL/GenBank/DDBJ whole genome shotgun (WGS) entry which is preliminary data.</text>
</comment>